<dbReference type="InterPro" id="IPR013785">
    <property type="entry name" value="Aldolase_TIM"/>
</dbReference>
<comment type="similarity">
    <text evidence="3">Belongs to the nitronate monooxygenase family. NMO class I subfamily.</text>
</comment>
<evidence type="ECO:0000256" key="6">
    <source>
        <dbReference type="ARBA" id="ARBA00022630"/>
    </source>
</evidence>
<dbReference type="Pfam" id="PF03060">
    <property type="entry name" value="NMO"/>
    <property type="match status" value="1"/>
</dbReference>
<keyword evidence="6" id="KW-0285">Flavoprotein</keyword>
<keyword evidence="8" id="KW-0547">Nucleotide-binding</keyword>
<evidence type="ECO:0000256" key="9">
    <source>
        <dbReference type="ARBA" id="ARBA00023002"/>
    </source>
</evidence>
<evidence type="ECO:0000256" key="2">
    <source>
        <dbReference type="ARBA" id="ARBA00003535"/>
    </source>
</evidence>
<evidence type="ECO:0000313" key="14">
    <source>
        <dbReference type="Proteomes" id="UP000823989"/>
    </source>
</evidence>
<evidence type="ECO:0000256" key="11">
    <source>
        <dbReference type="ARBA" id="ARBA00031155"/>
    </source>
</evidence>
<comment type="catalytic activity">
    <reaction evidence="12">
        <text>3 propionate 3-nitronate + 3 O2 + H2O = 3 3-oxopropanoate + 2 nitrate + nitrite + H2O2 + 3 H(+)</text>
        <dbReference type="Rhea" id="RHEA:57332"/>
        <dbReference type="ChEBI" id="CHEBI:15377"/>
        <dbReference type="ChEBI" id="CHEBI:15378"/>
        <dbReference type="ChEBI" id="CHEBI:15379"/>
        <dbReference type="ChEBI" id="CHEBI:16240"/>
        <dbReference type="ChEBI" id="CHEBI:16301"/>
        <dbReference type="ChEBI" id="CHEBI:17632"/>
        <dbReference type="ChEBI" id="CHEBI:33190"/>
        <dbReference type="ChEBI" id="CHEBI:136067"/>
    </reaction>
</comment>
<dbReference type="GO" id="GO:0009636">
    <property type="term" value="P:response to toxic substance"/>
    <property type="evidence" value="ECO:0007669"/>
    <property type="project" value="UniProtKB-KW"/>
</dbReference>
<comment type="function">
    <text evidence="2">Nitronate monooxygenase that uses molecular oxygen to catalyze the oxidative denitrification of alkyl nitronates. Acts on propionate 3-nitronate (P3N), the presumed physiological substrate. Probably functions in the detoxification of P3N, a metabolic poison produced by plants and fungi as a defense mechanism.</text>
</comment>
<keyword evidence="9" id="KW-0560">Oxidoreductase</keyword>
<evidence type="ECO:0000256" key="1">
    <source>
        <dbReference type="ARBA" id="ARBA00001917"/>
    </source>
</evidence>
<evidence type="ECO:0000256" key="12">
    <source>
        <dbReference type="ARBA" id="ARBA00049401"/>
    </source>
</evidence>
<name>A0A9D1U0Q8_9STAP</name>
<organism evidence="13 14">
    <name type="scientific">Candidatus Salinicoccus stercoripullorum</name>
    <dbReference type="NCBI Taxonomy" id="2838756"/>
    <lineage>
        <taxon>Bacteria</taxon>
        <taxon>Bacillati</taxon>
        <taxon>Bacillota</taxon>
        <taxon>Bacilli</taxon>
        <taxon>Bacillales</taxon>
        <taxon>Staphylococcaceae</taxon>
        <taxon>Salinicoccus</taxon>
    </lineage>
</organism>
<accession>A0A9D1U0Q8</accession>
<dbReference type="CDD" id="cd04730">
    <property type="entry name" value="NPD_like"/>
    <property type="match status" value="1"/>
</dbReference>
<dbReference type="SUPFAM" id="SSF51412">
    <property type="entry name" value="Inosine monophosphate dehydrogenase (IMPDH)"/>
    <property type="match status" value="1"/>
</dbReference>
<dbReference type="GO" id="GO:0000166">
    <property type="term" value="F:nucleotide binding"/>
    <property type="evidence" value="ECO:0007669"/>
    <property type="project" value="UniProtKB-KW"/>
</dbReference>
<proteinExistence type="inferred from homology"/>
<evidence type="ECO:0000256" key="3">
    <source>
        <dbReference type="ARBA" id="ARBA00009881"/>
    </source>
</evidence>
<dbReference type="EMBL" id="DXHR01000018">
    <property type="protein sequence ID" value="HIW12529.1"/>
    <property type="molecule type" value="Genomic_DNA"/>
</dbReference>
<keyword evidence="7" id="KW-0288">FMN</keyword>
<comment type="caution">
    <text evidence="13">The sequence shown here is derived from an EMBL/GenBank/DDBJ whole genome shotgun (WGS) entry which is preliminary data.</text>
</comment>
<comment type="cofactor">
    <cofactor evidence="1">
        <name>FMN</name>
        <dbReference type="ChEBI" id="CHEBI:58210"/>
    </cofactor>
</comment>
<dbReference type="Gene3D" id="3.20.20.70">
    <property type="entry name" value="Aldolase class I"/>
    <property type="match status" value="1"/>
</dbReference>
<dbReference type="GO" id="GO:0018580">
    <property type="term" value="F:nitronate monooxygenase activity"/>
    <property type="evidence" value="ECO:0007669"/>
    <property type="project" value="InterPro"/>
</dbReference>
<sequence>MDSKRITELLGIDCAIIQAPMAGGITTPELVSEVSNAGGLGMIAAGSLAPGDLASLIHETKQKTENNFGVNLFVPREFEVTDSDIGNTLRLLRPAYDAFGLEQAPVTPAAPEEIREKFDRQLDVVIEEQVPAVSFIFGVPEPADISRLKSSGIVTLATATTAAEAADIGAAGLDAVILQGAEAGGHRGTYLGRSEDSLTGLMALIPESVKRVDIPVIAAGGIMTGREIVSAGVLGAEGVQMGTAFLAAFESGAHPLHKQILTESEDVPAVLTKLFTGRQARAVKNRFITEFGMFEDDMTAYPVQRSLTRPFQEASRNTGSPDYAMLLAGQGRQQARYMPAAELVRTLVSEVREIGYDI</sequence>
<dbReference type="InterPro" id="IPR004136">
    <property type="entry name" value="NMO"/>
</dbReference>
<evidence type="ECO:0000256" key="8">
    <source>
        <dbReference type="ARBA" id="ARBA00022741"/>
    </source>
</evidence>
<keyword evidence="5" id="KW-0216">Detoxification</keyword>
<evidence type="ECO:0000256" key="5">
    <source>
        <dbReference type="ARBA" id="ARBA00022575"/>
    </source>
</evidence>
<dbReference type="PANTHER" id="PTHR42747:SF3">
    <property type="entry name" value="NITRONATE MONOOXYGENASE-RELATED"/>
    <property type="match status" value="1"/>
</dbReference>
<dbReference type="PANTHER" id="PTHR42747">
    <property type="entry name" value="NITRONATE MONOOXYGENASE-RELATED"/>
    <property type="match status" value="1"/>
</dbReference>
<dbReference type="Proteomes" id="UP000823989">
    <property type="component" value="Unassembled WGS sequence"/>
</dbReference>
<dbReference type="AlphaFoldDB" id="A0A9D1U0Q8"/>
<dbReference type="FunFam" id="3.20.20.70:FF:000154">
    <property type="entry name" value="Probable nitronate monooxygenase"/>
    <property type="match status" value="1"/>
</dbReference>
<keyword evidence="10 13" id="KW-0503">Monooxygenase</keyword>
<evidence type="ECO:0000256" key="10">
    <source>
        <dbReference type="ARBA" id="ARBA00023033"/>
    </source>
</evidence>
<evidence type="ECO:0000256" key="7">
    <source>
        <dbReference type="ARBA" id="ARBA00022643"/>
    </source>
</evidence>
<evidence type="ECO:0000313" key="13">
    <source>
        <dbReference type="EMBL" id="HIW12529.1"/>
    </source>
</evidence>
<reference evidence="13" key="2">
    <citation type="submission" date="2021-04" db="EMBL/GenBank/DDBJ databases">
        <authorList>
            <person name="Gilroy R."/>
        </authorList>
    </citation>
    <scope>NUCLEOTIDE SEQUENCE</scope>
    <source>
        <strain evidence="13">ChiHjej13B12-752</strain>
    </source>
</reference>
<protein>
    <recommendedName>
        <fullName evidence="4">Probable nitronate monooxygenase</fullName>
    </recommendedName>
    <alternativeName>
        <fullName evidence="11">Propionate 3-nitronate monooxygenase</fullName>
    </alternativeName>
</protein>
<evidence type="ECO:0000256" key="4">
    <source>
        <dbReference type="ARBA" id="ARBA00013457"/>
    </source>
</evidence>
<gene>
    <name evidence="13" type="ORF">H9891_05140</name>
</gene>
<reference evidence="13" key="1">
    <citation type="journal article" date="2021" name="PeerJ">
        <title>Extensive microbial diversity within the chicken gut microbiome revealed by metagenomics and culture.</title>
        <authorList>
            <person name="Gilroy R."/>
            <person name="Ravi A."/>
            <person name="Getino M."/>
            <person name="Pursley I."/>
            <person name="Horton D.L."/>
            <person name="Alikhan N.F."/>
            <person name="Baker D."/>
            <person name="Gharbi K."/>
            <person name="Hall N."/>
            <person name="Watson M."/>
            <person name="Adriaenssens E.M."/>
            <person name="Foster-Nyarko E."/>
            <person name="Jarju S."/>
            <person name="Secka A."/>
            <person name="Antonio M."/>
            <person name="Oren A."/>
            <person name="Chaudhuri R.R."/>
            <person name="La Ragione R."/>
            <person name="Hildebrand F."/>
            <person name="Pallen M.J."/>
        </authorList>
    </citation>
    <scope>NUCLEOTIDE SEQUENCE</scope>
    <source>
        <strain evidence="13">ChiHjej13B12-752</strain>
    </source>
</reference>